<dbReference type="Proteomes" id="UP000179935">
    <property type="component" value="Unassembled WGS sequence"/>
</dbReference>
<evidence type="ECO:0000313" key="2">
    <source>
        <dbReference type="EMBL" id="OIJ84578.1"/>
    </source>
</evidence>
<sequence length="167" mass="17830">MRKSFSRLASGGAAVAAAGALLFAAAPANATSSSGSWGIPGGHKMQVNAWHCGTYVNACDWKASTKLYKGKAHDKAQWVQNRAILTAHGISVSIKISKNPEATLKMTSKSQGEVRWKNYGKNKWISDTYGQMRPSRLTVYVSTKSCGSAQITSKIKFTEKCVTAGAA</sequence>
<evidence type="ECO:0000313" key="3">
    <source>
        <dbReference type="Proteomes" id="UP000179935"/>
    </source>
</evidence>
<gene>
    <name evidence="2" type="ORF">BIV24_30800</name>
</gene>
<comment type="caution">
    <text evidence="2">The sequence shown here is derived from an EMBL/GenBank/DDBJ whole genome shotgun (WGS) entry which is preliminary data.</text>
</comment>
<reference evidence="2 3" key="1">
    <citation type="submission" date="2016-10" db="EMBL/GenBank/DDBJ databases">
        <title>Genome sequence of Streptomyces sp. MUSC 93.</title>
        <authorList>
            <person name="Lee L.-H."/>
            <person name="Ser H.-L."/>
            <person name="Law J.W.-F."/>
        </authorList>
    </citation>
    <scope>NUCLEOTIDE SEQUENCE [LARGE SCALE GENOMIC DNA]</scope>
    <source>
        <strain evidence="2 3">MUSC 93</strain>
    </source>
</reference>
<name>A0A1S2NSP8_9ACTN</name>
<protein>
    <recommendedName>
        <fullName evidence="4">Secreted protein</fullName>
    </recommendedName>
</protein>
<proteinExistence type="predicted"/>
<evidence type="ECO:0000256" key="1">
    <source>
        <dbReference type="SAM" id="SignalP"/>
    </source>
</evidence>
<keyword evidence="1" id="KW-0732">Signal</keyword>
<dbReference type="RefSeq" id="WP_071369754.1">
    <property type="nucleotide sequence ID" value="NZ_MLYP01000141.1"/>
</dbReference>
<keyword evidence="3" id="KW-1185">Reference proteome</keyword>
<organism evidence="2 3">
    <name type="scientific">Streptomyces colonosanans</name>
    <dbReference type="NCBI Taxonomy" id="1428652"/>
    <lineage>
        <taxon>Bacteria</taxon>
        <taxon>Bacillati</taxon>
        <taxon>Actinomycetota</taxon>
        <taxon>Actinomycetes</taxon>
        <taxon>Kitasatosporales</taxon>
        <taxon>Streptomycetaceae</taxon>
        <taxon>Streptomyces</taxon>
    </lineage>
</organism>
<accession>A0A1S2NSP8</accession>
<evidence type="ECO:0008006" key="4">
    <source>
        <dbReference type="Google" id="ProtNLM"/>
    </source>
</evidence>
<feature type="chain" id="PRO_5010338710" description="Secreted protein" evidence="1">
    <location>
        <begin position="31"/>
        <end position="167"/>
    </location>
</feature>
<dbReference type="OrthoDB" id="4171289at2"/>
<dbReference type="AlphaFoldDB" id="A0A1S2NSP8"/>
<dbReference type="EMBL" id="MLYP01000141">
    <property type="protein sequence ID" value="OIJ84578.1"/>
    <property type="molecule type" value="Genomic_DNA"/>
</dbReference>
<feature type="signal peptide" evidence="1">
    <location>
        <begin position="1"/>
        <end position="30"/>
    </location>
</feature>